<dbReference type="Proteomes" id="UP000264141">
    <property type="component" value="Unassembled WGS sequence"/>
</dbReference>
<dbReference type="SUPFAM" id="SSF142433">
    <property type="entry name" value="CinA-like"/>
    <property type="match status" value="1"/>
</dbReference>
<evidence type="ECO:0000313" key="3">
    <source>
        <dbReference type="Proteomes" id="UP000264141"/>
    </source>
</evidence>
<dbReference type="STRING" id="229919.GCA_001050195_00410"/>
<accession>A0A3D1JGC0</accession>
<dbReference type="AlphaFoldDB" id="A0A3D1JGC0"/>
<dbReference type="EMBL" id="DPBP01000013">
    <property type="protein sequence ID" value="HCE16808.1"/>
    <property type="molecule type" value="Genomic_DNA"/>
</dbReference>
<gene>
    <name evidence="2" type="ORF">DEQ80_03015</name>
</gene>
<organism evidence="2 3">
    <name type="scientific">Anaerolinea thermolimosa</name>
    <dbReference type="NCBI Taxonomy" id="229919"/>
    <lineage>
        <taxon>Bacteria</taxon>
        <taxon>Bacillati</taxon>
        <taxon>Chloroflexota</taxon>
        <taxon>Anaerolineae</taxon>
        <taxon>Anaerolineales</taxon>
        <taxon>Anaerolineaceae</taxon>
        <taxon>Anaerolinea</taxon>
    </lineage>
</organism>
<dbReference type="InterPro" id="IPR036653">
    <property type="entry name" value="CinA-like_C"/>
</dbReference>
<comment type="caution">
    <text evidence="2">The sequence shown here is derived from an EMBL/GenBank/DDBJ whole genome shotgun (WGS) entry which is preliminary data.</text>
</comment>
<protein>
    <submittedName>
        <fullName evidence="2">Competence protein ComA</fullName>
    </submittedName>
</protein>
<reference evidence="2 3" key="1">
    <citation type="journal article" date="2018" name="Nat. Biotechnol.">
        <title>A standardized bacterial taxonomy based on genome phylogeny substantially revises the tree of life.</title>
        <authorList>
            <person name="Parks D.H."/>
            <person name="Chuvochina M."/>
            <person name="Waite D.W."/>
            <person name="Rinke C."/>
            <person name="Skarshewski A."/>
            <person name="Chaumeil P.A."/>
            <person name="Hugenholtz P."/>
        </authorList>
    </citation>
    <scope>NUCLEOTIDE SEQUENCE [LARGE SCALE GENOMIC DNA]</scope>
    <source>
        <strain evidence="2">UBA8781</strain>
    </source>
</reference>
<dbReference type="InterPro" id="IPR008136">
    <property type="entry name" value="CinA_C"/>
</dbReference>
<evidence type="ECO:0000313" key="2">
    <source>
        <dbReference type="EMBL" id="HCE16808.1"/>
    </source>
</evidence>
<feature type="domain" description="CinA C-terminal" evidence="1">
    <location>
        <begin position="6"/>
        <end position="164"/>
    </location>
</feature>
<proteinExistence type="predicted"/>
<dbReference type="Gene3D" id="3.90.950.20">
    <property type="entry name" value="CinA-like"/>
    <property type="match status" value="1"/>
</dbReference>
<name>A0A3D1JGC0_9CHLR</name>
<evidence type="ECO:0000259" key="1">
    <source>
        <dbReference type="Pfam" id="PF02464"/>
    </source>
</evidence>
<sequence length="172" mass="18470">MEDHYALATQVGEALRRRRLKLITAESCTGGLIGDWITDVPGSSDYYLGGVVAYSYAAKISLLGVPPGLLAQFGAVSEEAVREMARGAQRLLTGEYPISEVVALAVSGIAGPGGGMPDKPVGLVWIALCAPDFEQAYRFIWSGNRLENKAQSAREALRLLLEYLEGTPREKA</sequence>
<dbReference type="NCBIfam" id="TIGR00199">
    <property type="entry name" value="PncC_domain"/>
    <property type="match status" value="1"/>
</dbReference>
<dbReference type="Pfam" id="PF02464">
    <property type="entry name" value="CinA"/>
    <property type="match status" value="1"/>
</dbReference>